<dbReference type="GO" id="GO:0005524">
    <property type="term" value="F:ATP binding"/>
    <property type="evidence" value="ECO:0007669"/>
    <property type="project" value="InterPro"/>
</dbReference>
<dbReference type="InterPro" id="IPR035969">
    <property type="entry name" value="Rab-GAP_TBC_sf"/>
</dbReference>
<evidence type="ECO:0000259" key="7">
    <source>
        <dbReference type="PROSITE" id="PS50086"/>
    </source>
</evidence>
<dbReference type="InterPro" id="IPR033121">
    <property type="entry name" value="PEPTIDASE_A1"/>
</dbReference>
<dbReference type="PROSITE" id="PS50086">
    <property type="entry name" value="TBC_RABGAP"/>
    <property type="match status" value="1"/>
</dbReference>
<dbReference type="InterPro" id="IPR034164">
    <property type="entry name" value="Pepsin-like_dom"/>
</dbReference>
<reference evidence="9" key="1">
    <citation type="submission" date="2020-09" db="EMBL/GenBank/DDBJ databases">
        <authorList>
            <person name="Kikuchi T."/>
        </authorList>
    </citation>
    <scope>NUCLEOTIDE SEQUENCE</scope>
    <source>
        <strain evidence="9">Ka4C1</strain>
    </source>
</reference>
<evidence type="ECO:0000313" key="9">
    <source>
        <dbReference type="EMBL" id="CAD5222145.1"/>
    </source>
</evidence>
<dbReference type="PRINTS" id="PR00792">
    <property type="entry name" value="PEPSIN"/>
</dbReference>
<dbReference type="SUPFAM" id="SSF52821">
    <property type="entry name" value="Rhodanese/Cell cycle control phosphatase"/>
    <property type="match status" value="1"/>
</dbReference>
<accession>A0A811L333</accession>
<feature type="domain" description="Protein kinase" evidence="6">
    <location>
        <begin position="336"/>
        <end position="662"/>
    </location>
</feature>
<dbReference type="CDD" id="cd05471">
    <property type="entry name" value="pepsin_like"/>
    <property type="match status" value="1"/>
</dbReference>
<dbReference type="InterPro" id="IPR000195">
    <property type="entry name" value="Rab-GAP-TBC_dom"/>
</dbReference>
<dbReference type="Pfam" id="PF00026">
    <property type="entry name" value="Asp"/>
    <property type="match status" value="1"/>
</dbReference>
<keyword evidence="5" id="KW-0812">Transmembrane</keyword>
<name>A0A811L333_BURXY</name>
<protein>
    <submittedName>
        <fullName evidence="9">(pine wood nematode) hypothetical protein</fullName>
    </submittedName>
</protein>
<dbReference type="Gene3D" id="1.10.510.10">
    <property type="entry name" value="Transferase(Phosphotransferase) domain 1"/>
    <property type="match status" value="1"/>
</dbReference>
<evidence type="ECO:0000256" key="2">
    <source>
        <dbReference type="PIRSR" id="PIRSR601461-1"/>
    </source>
</evidence>
<dbReference type="Pfam" id="PF00566">
    <property type="entry name" value="RabGAP-TBC"/>
    <property type="match status" value="1"/>
</dbReference>
<dbReference type="OrthoDB" id="1668230at2759"/>
<dbReference type="PROSITE" id="PS00141">
    <property type="entry name" value="ASP_PROTEASE"/>
    <property type="match status" value="1"/>
</dbReference>
<dbReference type="InterPro" id="IPR036873">
    <property type="entry name" value="Rhodanese-like_dom_sf"/>
</dbReference>
<dbReference type="InterPro" id="IPR011009">
    <property type="entry name" value="Kinase-like_dom_sf"/>
</dbReference>
<feature type="active site" evidence="2">
    <location>
        <position position="98"/>
    </location>
</feature>
<comment type="similarity">
    <text evidence="1 4">Belongs to the peptidase A1 family.</text>
</comment>
<dbReference type="InterPro" id="IPR001969">
    <property type="entry name" value="Aspartic_peptidase_AS"/>
</dbReference>
<dbReference type="SUPFAM" id="SSF50630">
    <property type="entry name" value="Acid proteases"/>
    <property type="match status" value="1"/>
</dbReference>
<evidence type="ECO:0000313" key="10">
    <source>
        <dbReference type="Proteomes" id="UP000659654"/>
    </source>
</evidence>
<feature type="active site" evidence="2">
    <location>
        <position position="287"/>
    </location>
</feature>
<feature type="disulfide bond" evidence="3">
    <location>
        <begin position="320"/>
        <end position="350"/>
    </location>
</feature>
<feature type="domain" description="Rab-GAP TBC" evidence="7">
    <location>
        <begin position="822"/>
        <end position="1031"/>
    </location>
</feature>
<organism evidence="9 10">
    <name type="scientific">Bursaphelenchus xylophilus</name>
    <name type="common">Pinewood nematode worm</name>
    <name type="synonym">Aphelenchoides xylophilus</name>
    <dbReference type="NCBI Taxonomy" id="6326"/>
    <lineage>
        <taxon>Eukaryota</taxon>
        <taxon>Metazoa</taxon>
        <taxon>Ecdysozoa</taxon>
        <taxon>Nematoda</taxon>
        <taxon>Chromadorea</taxon>
        <taxon>Rhabditida</taxon>
        <taxon>Tylenchina</taxon>
        <taxon>Tylenchomorpha</taxon>
        <taxon>Aphelenchoidea</taxon>
        <taxon>Aphelenchoididae</taxon>
        <taxon>Bursaphelenchus</taxon>
    </lineage>
</organism>
<dbReference type="SMART" id="SM00164">
    <property type="entry name" value="TBC"/>
    <property type="match status" value="1"/>
</dbReference>
<sequence length="1174" mass="133933">MTSCGGIGFVIFILFIVNDATVILFNKNRPIVKKVVAVPKRSIFPVDGETKSSRWEDVTWLVKKPPIYTQILTNLNNLFYVGTIHIGIPPRPFQMMFDTGSTLTWVRSKNATHSIGTERTYYSEILSRTSRTTRRKFRIGYDDGVVTYGKLFTDFVSFGDYYNPKFRGYVHFGVADVIDEQADSRPYDGIFGLGYGESHGLVTLMERNRITSKFDPPIFSVFMSPLPSKPTESTWGGEISFGSLNSRWCQPEAVFTDVIHLGDWRFHANQLQFNGIFVEFESEISSDTGTSAILVPKEIYKKIMKLLGLRSDTQVPAIKCEEKISMTFKINGVRLSLTEKHLITGYHGKCNLQMAPVNGNLWVFGTPMIRKYCHIYDMSSNRIVCRDTNVPSEYLDAGEVNIPQTENLLATPPAISLALGRFFDLKNLTHPYLCQYMDLQSCKTAQNIVIFISEHYKDKFFGSAIAKNASQSQLCKLAHGLADAINYLHHHYIIVGQMSIDDLVISNTKDPAIKLTRYGLYHVGKGCVDHVIGSVYYLAPERLATLQNDCYATYKSDIWSFGILLLEFFGGFRLCDVWGLKQMLSLLHVLVKKAQRMSLYPFLIERVRSVFHNPSGLKQIPKQIEDLISNCLNILPSQRPTSDVLLEKLKEISGLETIHDTTNYTKEWLRHPAKVPESFPQRPLSELFYLWNLCGADVSSILIHNKWIRMNAPVRSIPTMVVDDFQQFGNEDCRNVKVTTNVVPLPCNHLNERLESLNKTPFRDSVEISIDDRKYEKEFVNQSLVVKERDIDYQAQRMCRIARLIKAYPFKGDVLLQELATDVPPVYRPEAWLALLDINKDDLIDVLSDVDALSEHASDRQLQVDIPRCHQYDELMATPAAHHKLKILLKSWLNKETDYVYWQGLDSLAAPFLYLNFDNLPQAFSCFRKFIDRYLYGFFVKDNSPELFAFSWFLTCFAHVFPLHKIFHLWDTLLLADSSFPIFVGVAILLHFKQMLMNAQFNDAILLFSDLPDIRIDEVVVVAWKLYKSVPAGVTHRENSSESRRQNTSFGFPVHSWEKPNYLDCAAPYIYSSDLKKLISNNQVLMIDLRSDFLHNRLSIPGSLCCAFEANEYTLTAFQGTVGNAVDLALNNGHTVCLIDVHPFNNAVKASWDLIRAGKNKICIYADDLSKAFN</sequence>
<evidence type="ECO:0000259" key="8">
    <source>
        <dbReference type="PROSITE" id="PS51767"/>
    </source>
</evidence>
<evidence type="ECO:0000256" key="4">
    <source>
        <dbReference type="RuleBase" id="RU000454"/>
    </source>
</evidence>
<evidence type="ECO:0000259" key="6">
    <source>
        <dbReference type="PROSITE" id="PS50011"/>
    </source>
</evidence>
<dbReference type="GO" id="GO:0006508">
    <property type="term" value="P:proteolysis"/>
    <property type="evidence" value="ECO:0007669"/>
    <property type="project" value="UniProtKB-KW"/>
</dbReference>
<dbReference type="PROSITE" id="PS51767">
    <property type="entry name" value="PEPTIDASE_A1"/>
    <property type="match status" value="1"/>
</dbReference>
<feature type="domain" description="Peptidase A1" evidence="8">
    <location>
        <begin position="80"/>
        <end position="386"/>
    </location>
</feature>
<dbReference type="Proteomes" id="UP000582659">
    <property type="component" value="Unassembled WGS sequence"/>
</dbReference>
<dbReference type="Gene3D" id="2.40.70.10">
    <property type="entry name" value="Acid Proteases"/>
    <property type="match status" value="2"/>
</dbReference>
<keyword evidence="4" id="KW-0645">Protease</keyword>
<comment type="caution">
    <text evidence="9">The sequence shown here is derived from an EMBL/GenBank/DDBJ whole genome shotgun (WGS) entry which is preliminary data.</text>
</comment>
<gene>
    <name evidence="9" type="ORF">BXYJ_LOCUS7113</name>
</gene>
<dbReference type="Gene3D" id="1.10.472.80">
    <property type="entry name" value="Ypt/Rab-GAP domain of gyp1p, domain 3"/>
    <property type="match status" value="1"/>
</dbReference>
<evidence type="ECO:0000256" key="5">
    <source>
        <dbReference type="SAM" id="Phobius"/>
    </source>
</evidence>
<feature type="transmembrane region" description="Helical" evidence="5">
    <location>
        <begin position="6"/>
        <end position="25"/>
    </location>
</feature>
<keyword evidence="4" id="KW-0378">Hydrolase</keyword>
<keyword evidence="5" id="KW-0472">Membrane</keyword>
<dbReference type="GO" id="GO:0004672">
    <property type="term" value="F:protein kinase activity"/>
    <property type="evidence" value="ECO:0007669"/>
    <property type="project" value="InterPro"/>
</dbReference>
<dbReference type="InterPro" id="IPR021109">
    <property type="entry name" value="Peptidase_aspartic_dom_sf"/>
</dbReference>
<proteinExistence type="inferred from homology"/>
<dbReference type="SMR" id="A0A811L333"/>
<dbReference type="PANTHER" id="PTHR47966:SF8">
    <property type="entry name" value="ASPARTIC PROTEASE 1-RELATED"/>
    <property type="match status" value="1"/>
</dbReference>
<keyword evidence="3" id="KW-1015">Disulfide bond</keyword>
<dbReference type="EMBL" id="CAJFDI010000003">
    <property type="protein sequence ID" value="CAD5222145.1"/>
    <property type="molecule type" value="Genomic_DNA"/>
</dbReference>
<dbReference type="GO" id="GO:0004190">
    <property type="term" value="F:aspartic-type endopeptidase activity"/>
    <property type="evidence" value="ECO:0007669"/>
    <property type="project" value="UniProtKB-KW"/>
</dbReference>
<keyword evidence="4" id="KW-0064">Aspartyl protease</keyword>
<keyword evidence="5" id="KW-1133">Transmembrane helix</keyword>
<dbReference type="AlphaFoldDB" id="A0A811L333"/>
<dbReference type="InterPro" id="IPR001461">
    <property type="entry name" value="Aspartic_peptidase_A1"/>
</dbReference>
<keyword evidence="10" id="KW-1185">Reference proteome</keyword>
<evidence type="ECO:0000256" key="3">
    <source>
        <dbReference type="PIRSR" id="PIRSR601461-2"/>
    </source>
</evidence>
<dbReference type="EMBL" id="CAJFCV020000003">
    <property type="protein sequence ID" value="CAG9109234.1"/>
    <property type="molecule type" value="Genomic_DNA"/>
</dbReference>
<dbReference type="SUPFAM" id="SSF56112">
    <property type="entry name" value="Protein kinase-like (PK-like)"/>
    <property type="match status" value="1"/>
</dbReference>
<evidence type="ECO:0000256" key="1">
    <source>
        <dbReference type="ARBA" id="ARBA00007447"/>
    </source>
</evidence>
<dbReference type="Pfam" id="PF00069">
    <property type="entry name" value="Pkinase"/>
    <property type="match status" value="1"/>
</dbReference>
<dbReference type="SUPFAM" id="SSF47923">
    <property type="entry name" value="Ypt/Rab-GAP domain of gyp1p"/>
    <property type="match status" value="2"/>
</dbReference>
<dbReference type="InterPro" id="IPR000719">
    <property type="entry name" value="Prot_kinase_dom"/>
</dbReference>
<dbReference type="PROSITE" id="PS50011">
    <property type="entry name" value="PROTEIN_KINASE_DOM"/>
    <property type="match status" value="1"/>
</dbReference>
<dbReference type="Proteomes" id="UP000659654">
    <property type="component" value="Unassembled WGS sequence"/>
</dbReference>
<dbReference type="GO" id="GO:0005764">
    <property type="term" value="C:lysosome"/>
    <property type="evidence" value="ECO:0007669"/>
    <property type="project" value="TreeGrafter"/>
</dbReference>
<dbReference type="SMART" id="SM00220">
    <property type="entry name" value="S_TKc"/>
    <property type="match status" value="1"/>
</dbReference>
<dbReference type="PANTHER" id="PTHR47966">
    <property type="entry name" value="BETA-SITE APP-CLEAVING ENZYME, ISOFORM A-RELATED"/>
    <property type="match status" value="1"/>
</dbReference>